<evidence type="ECO:0000256" key="1">
    <source>
        <dbReference type="SAM" id="Coils"/>
    </source>
</evidence>
<dbReference type="AlphaFoldDB" id="A0AAD5XIR1"/>
<dbReference type="GO" id="GO:0003729">
    <property type="term" value="F:mRNA binding"/>
    <property type="evidence" value="ECO:0007669"/>
    <property type="project" value="TreeGrafter"/>
</dbReference>
<protein>
    <recommendedName>
        <fullName evidence="3">PWI domain-containing protein</fullName>
    </recommendedName>
</protein>
<keyword evidence="1" id="KW-0175">Coiled coil</keyword>
<organism evidence="4 5">
    <name type="scientific">Physocladia obscura</name>
    <dbReference type="NCBI Taxonomy" id="109957"/>
    <lineage>
        <taxon>Eukaryota</taxon>
        <taxon>Fungi</taxon>
        <taxon>Fungi incertae sedis</taxon>
        <taxon>Chytridiomycota</taxon>
        <taxon>Chytridiomycota incertae sedis</taxon>
        <taxon>Chytridiomycetes</taxon>
        <taxon>Chytridiales</taxon>
        <taxon>Chytriomycetaceae</taxon>
        <taxon>Physocladia</taxon>
    </lineage>
</organism>
<dbReference type="Gene3D" id="1.20.1390.10">
    <property type="entry name" value="PWI domain"/>
    <property type="match status" value="1"/>
</dbReference>
<dbReference type="InterPro" id="IPR002483">
    <property type="entry name" value="PWI_dom"/>
</dbReference>
<name>A0AAD5XIR1_9FUNG</name>
<dbReference type="SMART" id="SM00311">
    <property type="entry name" value="PWI"/>
    <property type="match status" value="1"/>
</dbReference>
<evidence type="ECO:0000256" key="2">
    <source>
        <dbReference type="SAM" id="MobiDB-lite"/>
    </source>
</evidence>
<dbReference type="Proteomes" id="UP001211907">
    <property type="component" value="Unassembled WGS sequence"/>
</dbReference>
<dbReference type="PANTHER" id="PTHR18806">
    <property type="entry name" value="RBM25 PROTEIN"/>
    <property type="match status" value="1"/>
</dbReference>
<keyword evidence="5" id="KW-1185">Reference proteome</keyword>
<feature type="region of interest" description="Disordered" evidence="2">
    <location>
        <begin position="69"/>
        <end position="99"/>
    </location>
</feature>
<reference evidence="4" key="1">
    <citation type="submission" date="2020-05" db="EMBL/GenBank/DDBJ databases">
        <title>Phylogenomic resolution of chytrid fungi.</title>
        <authorList>
            <person name="Stajich J.E."/>
            <person name="Amses K."/>
            <person name="Simmons R."/>
            <person name="Seto K."/>
            <person name="Myers J."/>
            <person name="Bonds A."/>
            <person name="Quandt C.A."/>
            <person name="Barry K."/>
            <person name="Liu P."/>
            <person name="Grigoriev I."/>
            <person name="Longcore J.E."/>
            <person name="James T.Y."/>
        </authorList>
    </citation>
    <scope>NUCLEOTIDE SEQUENCE</scope>
    <source>
        <strain evidence="4">JEL0513</strain>
    </source>
</reference>
<evidence type="ECO:0000313" key="4">
    <source>
        <dbReference type="EMBL" id="KAJ3125609.1"/>
    </source>
</evidence>
<evidence type="ECO:0000259" key="3">
    <source>
        <dbReference type="PROSITE" id="PS51025"/>
    </source>
</evidence>
<proteinExistence type="predicted"/>
<evidence type="ECO:0000313" key="5">
    <source>
        <dbReference type="Proteomes" id="UP001211907"/>
    </source>
</evidence>
<dbReference type="PANTHER" id="PTHR18806:SF4">
    <property type="entry name" value="RNA-BINDING PROTEIN 25"/>
    <property type="match status" value="1"/>
</dbReference>
<accession>A0AAD5XIR1</accession>
<dbReference type="EMBL" id="JADGJH010000601">
    <property type="protein sequence ID" value="KAJ3125609.1"/>
    <property type="molecule type" value="Genomic_DNA"/>
</dbReference>
<feature type="domain" description="PWI" evidence="3">
    <location>
        <begin position="515"/>
        <end position="607"/>
    </location>
</feature>
<dbReference type="InterPro" id="IPR052768">
    <property type="entry name" value="RBM25"/>
</dbReference>
<dbReference type="SUPFAM" id="SSF54928">
    <property type="entry name" value="RNA-binding domain, RBD"/>
    <property type="match status" value="1"/>
</dbReference>
<feature type="coiled-coil region" evidence="1">
    <location>
        <begin position="428"/>
        <end position="472"/>
    </location>
</feature>
<feature type="compositionally biased region" description="Low complexity" evidence="2">
    <location>
        <begin position="75"/>
        <end position="85"/>
    </location>
</feature>
<dbReference type="GO" id="GO:0005681">
    <property type="term" value="C:spliceosomal complex"/>
    <property type="evidence" value="ECO:0007669"/>
    <property type="project" value="TreeGrafter"/>
</dbReference>
<sequence>MSYYGPRLGFGVPPPGFPPQIPMQMQMPGAIPMSMPMPMSMNVPIPPIPLPPVPQQQQQHRAPMHISAQPQLNTNSSNNNSGSNSADLPVAPQTTVPEKPSIDKATSAFIAKIPDWLSDEWIVDCLNQCGSLRSWTRVTSPHDPKVGLTFGFATFDSPAGIHNLLHALARERQTTPIRVKKHALLFKVDMTARKAVADYMARTHADATSNPLEAVRKIKEEDTRCAEQVNAFLKRTGMWDESDNVQVVAENTAITNSNLTGVAAAADKSNSEMDLDKTGNDVDTFLGSLDAATSSTNKVGSKRIHEELTEEEERQRLERREREMHQAYLERVARFERQEVTRIRNIEAAQKKLYDAQAKKLRDHEGMAELLRNWDDDDPELFRDEEFYRDRARWIHKRNPNLRREQELDSRDRFAELEEREKLHAQELESTRGERERLAQLKQQEEEAAARALEEQERIDKLRRERELEMAERAKEVYHAVPSGGHGIVVGRIMTMEERKKAIEELVGSLPTGLEDICGWEVKWDFLEGGGGVVANKIKAFVVKKVVEILNEDNPDITEFVMSSIAKRKSAGYILDELTGPLDEDAEVFVKKLWRMVMYESESRARG</sequence>
<gene>
    <name evidence="4" type="ORF">HK100_010726</name>
</gene>
<comment type="caution">
    <text evidence="4">The sequence shown here is derived from an EMBL/GenBank/DDBJ whole genome shotgun (WGS) entry which is preliminary data.</text>
</comment>
<dbReference type="PROSITE" id="PS51025">
    <property type="entry name" value="PWI"/>
    <property type="match status" value="1"/>
</dbReference>
<dbReference type="Pfam" id="PF01480">
    <property type="entry name" value="PWI"/>
    <property type="match status" value="1"/>
</dbReference>
<feature type="non-terminal residue" evidence="4">
    <location>
        <position position="607"/>
    </location>
</feature>
<dbReference type="InterPro" id="IPR035979">
    <property type="entry name" value="RBD_domain_sf"/>
</dbReference>